<dbReference type="PRINTS" id="PR00126">
    <property type="entry name" value="ATPASEGAMMA"/>
</dbReference>
<name>A0ABN4HNH9_9COXI</name>
<evidence type="ECO:0000313" key="11">
    <source>
        <dbReference type="EMBL" id="AKQ33155.1"/>
    </source>
</evidence>
<dbReference type="PANTHER" id="PTHR11693:SF22">
    <property type="entry name" value="ATP SYNTHASE SUBUNIT GAMMA, MITOCHONDRIAL"/>
    <property type="match status" value="1"/>
</dbReference>
<dbReference type="SUPFAM" id="SSF52943">
    <property type="entry name" value="ATP synthase (F1-ATPase), gamma subunit"/>
    <property type="match status" value="1"/>
</dbReference>
<proteinExistence type="inferred from homology"/>
<sequence length="289" mass="32820">MSKAQEIRTKIASIKNTQKITRAMELVAASKMRKAQDRMAMSRPYADKIRKVISHVAASHAEYAHPYLEQRKVTEHIGYIIVTTDRGLCGGLNINLFQAAVTEMKKWNEENIGIDLCVIGRKGEAFFSRYRGNVIAVADHLGDEPKVQDIISLVKVMLDRFNDKKIDAIYIATNEFVNTMIQKPVIRQLLPLVADKKEVEEDFWDYIYEPDASKELLEMLLVRYIESQVYQAVIENIACEQSARRVAMKNATENAGRLIDELQLIYNKVRQAGITREIAEIVTGASAVE</sequence>
<dbReference type="InterPro" id="IPR000131">
    <property type="entry name" value="ATP_synth_F1_gsu"/>
</dbReference>
<evidence type="ECO:0000313" key="12">
    <source>
        <dbReference type="Proteomes" id="UP000063965"/>
    </source>
</evidence>
<comment type="subunit">
    <text evidence="10">F-type ATPases have 2 components, CF(1) - the catalytic core - and CF(0) - the membrane proton channel. CF(1) has five subunits: alpha(3), beta(3), gamma(1), delta(1), epsilon(1). CF(0) has three main subunits: a, b and c.</text>
</comment>
<dbReference type="HAMAP" id="MF_00815">
    <property type="entry name" value="ATP_synth_gamma_bact"/>
    <property type="match status" value="1"/>
</dbReference>
<comment type="subcellular location">
    <subcellularLocation>
        <location evidence="10">Cell membrane</location>
        <topology evidence="10">Peripheral membrane protein</topology>
    </subcellularLocation>
    <subcellularLocation>
        <location evidence="2">Membrane</location>
        <topology evidence="2">Peripheral membrane protein</topology>
    </subcellularLocation>
</comment>
<evidence type="ECO:0000256" key="9">
    <source>
        <dbReference type="ARBA" id="ARBA00023310"/>
    </source>
</evidence>
<keyword evidence="9 10" id="KW-0066">ATP synthesis</keyword>
<dbReference type="Proteomes" id="UP000063965">
    <property type="component" value="Chromosome"/>
</dbReference>
<keyword evidence="10" id="KW-1003">Cell membrane</keyword>
<keyword evidence="5 10" id="KW-0375">Hydrogen ion transport</keyword>
<keyword evidence="7 10" id="KW-0472">Membrane</keyword>
<keyword evidence="8 10" id="KW-0139">CF(1)</keyword>
<evidence type="ECO:0000256" key="5">
    <source>
        <dbReference type="ARBA" id="ARBA00022781"/>
    </source>
</evidence>
<comment type="similarity">
    <text evidence="3 10">Belongs to the ATPase gamma chain family.</text>
</comment>
<evidence type="ECO:0000256" key="7">
    <source>
        <dbReference type="ARBA" id="ARBA00023136"/>
    </source>
</evidence>
<dbReference type="EMBL" id="CP011126">
    <property type="protein sequence ID" value="AKQ33155.1"/>
    <property type="molecule type" value="Genomic_DNA"/>
</dbReference>
<protein>
    <recommendedName>
        <fullName evidence="10">ATP synthase gamma chain</fullName>
    </recommendedName>
    <alternativeName>
        <fullName evidence="10">ATP synthase F1 sector gamma subunit</fullName>
    </alternativeName>
    <alternativeName>
        <fullName evidence="10">F-ATPase gamma subunit</fullName>
    </alternativeName>
</protein>
<dbReference type="RefSeq" id="WP_048874757.1">
    <property type="nucleotide sequence ID" value="NZ_CP011126.1"/>
</dbReference>
<keyword evidence="12" id="KW-1185">Reference proteome</keyword>
<dbReference type="Pfam" id="PF00231">
    <property type="entry name" value="ATP-synt"/>
    <property type="match status" value="1"/>
</dbReference>
<dbReference type="CDD" id="cd12151">
    <property type="entry name" value="F1-ATPase_gamma"/>
    <property type="match status" value="1"/>
</dbReference>
<dbReference type="InterPro" id="IPR035968">
    <property type="entry name" value="ATP_synth_F1_ATPase_gsu"/>
</dbReference>
<evidence type="ECO:0000256" key="3">
    <source>
        <dbReference type="ARBA" id="ARBA00007681"/>
    </source>
</evidence>
<keyword evidence="4 10" id="KW-0813">Transport</keyword>
<evidence type="ECO:0000256" key="8">
    <source>
        <dbReference type="ARBA" id="ARBA00023196"/>
    </source>
</evidence>
<dbReference type="PANTHER" id="PTHR11693">
    <property type="entry name" value="ATP SYNTHASE GAMMA CHAIN"/>
    <property type="match status" value="1"/>
</dbReference>
<comment type="function">
    <text evidence="1 10">Produces ATP from ADP in the presence of a proton gradient across the membrane. The gamma chain is believed to be important in regulating ATPase activity and the flow of protons through the CF(0) complex.</text>
</comment>
<evidence type="ECO:0000256" key="2">
    <source>
        <dbReference type="ARBA" id="ARBA00004170"/>
    </source>
</evidence>
<gene>
    <name evidence="10 11" type="primary">atpG</name>
    <name evidence="11" type="ORF">CleRT_00380</name>
</gene>
<dbReference type="NCBIfam" id="TIGR01146">
    <property type="entry name" value="ATPsyn_F1gamma"/>
    <property type="match status" value="1"/>
</dbReference>
<evidence type="ECO:0000256" key="4">
    <source>
        <dbReference type="ARBA" id="ARBA00022448"/>
    </source>
</evidence>
<evidence type="ECO:0000256" key="6">
    <source>
        <dbReference type="ARBA" id="ARBA00023065"/>
    </source>
</evidence>
<evidence type="ECO:0000256" key="10">
    <source>
        <dbReference type="HAMAP-Rule" id="MF_00815"/>
    </source>
</evidence>
<dbReference type="NCBIfam" id="NF004144">
    <property type="entry name" value="PRK05621.1-1"/>
    <property type="match status" value="1"/>
</dbReference>
<accession>A0ABN4HNH9</accession>
<keyword evidence="6 10" id="KW-0406">Ion transport</keyword>
<reference evidence="11 12" key="1">
    <citation type="journal article" date="2015" name="Genome Biol. Evol.">
        <title>Distinctive Genome Reduction Rates Revealed by Genomic Analyses of Two Coxiella-Like Endosymbionts in Ticks.</title>
        <authorList>
            <person name="Gottlieb Y."/>
            <person name="Lalzar I."/>
            <person name="Klasson L."/>
        </authorList>
    </citation>
    <scope>NUCLEOTIDE SEQUENCE [LARGE SCALE GENOMIC DNA]</scope>
    <source>
        <strain evidence="11 12">CRt</strain>
    </source>
</reference>
<dbReference type="Gene3D" id="1.10.287.80">
    <property type="entry name" value="ATP synthase, gamma subunit, helix hairpin domain"/>
    <property type="match status" value="1"/>
</dbReference>
<dbReference type="PROSITE" id="PS00153">
    <property type="entry name" value="ATPASE_GAMMA"/>
    <property type="match status" value="1"/>
</dbReference>
<dbReference type="InterPro" id="IPR023632">
    <property type="entry name" value="ATP_synth_F1_gsu_CS"/>
</dbReference>
<dbReference type="Gene3D" id="3.40.1380.10">
    <property type="match status" value="1"/>
</dbReference>
<organism evidence="11 12">
    <name type="scientific">Candidatus Coxiella mudrowiae</name>
    <dbReference type="NCBI Taxonomy" id="2054173"/>
    <lineage>
        <taxon>Bacteria</taxon>
        <taxon>Pseudomonadati</taxon>
        <taxon>Pseudomonadota</taxon>
        <taxon>Gammaproteobacteria</taxon>
        <taxon>Legionellales</taxon>
        <taxon>Coxiellaceae</taxon>
        <taxon>Coxiella</taxon>
    </lineage>
</organism>
<evidence type="ECO:0000256" key="1">
    <source>
        <dbReference type="ARBA" id="ARBA00003456"/>
    </source>
</evidence>